<dbReference type="AlphaFoldDB" id="A0A6N9Q8Q2"/>
<dbReference type="GO" id="GO:0031177">
    <property type="term" value="F:phosphopantetheine binding"/>
    <property type="evidence" value="ECO:0007669"/>
    <property type="project" value="TreeGrafter"/>
</dbReference>
<evidence type="ECO:0000256" key="4">
    <source>
        <dbReference type="ARBA" id="ARBA00022737"/>
    </source>
</evidence>
<dbReference type="Gene3D" id="3.30.559.30">
    <property type="entry name" value="Nonribosomal peptide synthetase, condensation domain"/>
    <property type="match status" value="1"/>
</dbReference>
<dbReference type="FunFam" id="1.10.1200.10:FF:000005">
    <property type="entry name" value="Nonribosomal peptide synthetase 1"/>
    <property type="match status" value="1"/>
</dbReference>
<comment type="caution">
    <text evidence="6">The sequence shown here is derived from an EMBL/GenBank/DDBJ whole genome shotgun (WGS) entry which is preliminary data.</text>
</comment>
<feature type="non-terminal residue" evidence="6">
    <location>
        <position position="554"/>
    </location>
</feature>
<proteinExistence type="predicted"/>
<sequence length="554" mass="64362">KTLPKPDLNQSSGVKYMAPRDEMENQLVTIWGQVLDIDKIGIQDHFFELGGHSLKAMYLASKIQKEMEISISLKDIFSYPTIEQLADRMQQLDKSQFLFIPQVEEREIYPASSAQKRLYVLQQLEGAKVSYNMPAVMTIKGGLNRTRFKRAIKSLMARHESLRTSFEMVEGELVQRVHEVLPFEIRYQNAEKQEVENLVSKFVKPFDLHEAPLFRVSLIEVDSQEYIFLFDMHHVISDGVSMNILVEDFMQLYEGKDLPKLRVQYKDVAIWQEGQRATEVIQKQEQYWLDQFADEIPVLNLPTDYARPSVQSFDGETMDFHWDKVLTAKLHQLVKETNTTLYMVMLSAYTILLSKYTGQEDIIVGSPVSGRNHADTEGIVGVFVNTLAMRNTPVRNKTFTTFLAEVKEQTLKAMENENYPLEDLIEKLDLERDMSRNPLFSVLFNMLNIEMQEIELQELNIQPYPIKNDISKFDLTLTVIEDSDKLYLSLEYATKLFKRETIERMIMHLRTLAEQIIEDPETTIADMEIVTEKEVHIFTGFNETTINYPKQKSV</sequence>
<name>A0A6N9Q8Q2_9BACL</name>
<dbReference type="SUPFAM" id="SSF47336">
    <property type="entry name" value="ACP-like"/>
    <property type="match status" value="1"/>
</dbReference>
<keyword evidence="7" id="KW-1185">Reference proteome</keyword>
<dbReference type="InterPro" id="IPR009081">
    <property type="entry name" value="PP-bd_ACP"/>
</dbReference>
<dbReference type="CDD" id="cd19531">
    <property type="entry name" value="LCL_NRPS-like"/>
    <property type="match status" value="1"/>
</dbReference>
<evidence type="ECO:0000256" key="1">
    <source>
        <dbReference type="ARBA" id="ARBA00001957"/>
    </source>
</evidence>
<gene>
    <name evidence="6" type="ORF">ERL59_20235</name>
</gene>
<dbReference type="PROSITE" id="PS50075">
    <property type="entry name" value="CARRIER"/>
    <property type="match status" value="1"/>
</dbReference>
<dbReference type="GO" id="GO:0044550">
    <property type="term" value="P:secondary metabolite biosynthetic process"/>
    <property type="evidence" value="ECO:0007669"/>
    <property type="project" value="TreeGrafter"/>
</dbReference>
<dbReference type="Pfam" id="PF00550">
    <property type="entry name" value="PP-binding"/>
    <property type="match status" value="1"/>
</dbReference>
<dbReference type="Gene3D" id="3.30.559.10">
    <property type="entry name" value="Chloramphenicol acetyltransferase-like domain"/>
    <property type="match status" value="1"/>
</dbReference>
<feature type="domain" description="Carrier" evidence="5">
    <location>
        <begin position="18"/>
        <end position="93"/>
    </location>
</feature>
<dbReference type="Gene3D" id="1.10.1200.10">
    <property type="entry name" value="ACP-like"/>
    <property type="match status" value="1"/>
</dbReference>
<dbReference type="SUPFAM" id="SSF52777">
    <property type="entry name" value="CoA-dependent acyltransferases"/>
    <property type="match status" value="2"/>
</dbReference>
<evidence type="ECO:0000259" key="5">
    <source>
        <dbReference type="PROSITE" id="PS50075"/>
    </source>
</evidence>
<accession>A0A6N9Q8Q2</accession>
<keyword evidence="3" id="KW-0597">Phosphoprotein</keyword>
<keyword evidence="4" id="KW-0677">Repeat</keyword>
<dbReference type="GO" id="GO:0008610">
    <property type="term" value="P:lipid biosynthetic process"/>
    <property type="evidence" value="ECO:0007669"/>
    <property type="project" value="UniProtKB-ARBA"/>
</dbReference>
<evidence type="ECO:0000313" key="6">
    <source>
        <dbReference type="EMBL" id="NBI31258.1"/>
    </source>
</evidence>
<keyword evidence="2" id="KW-0596">Phosphopantetheine</keyword>
<feature type="non-terminal residue" evidence="6">
    <location>
        <position position="1"/>
    </location>
</feature>
<evidence type="ECO:0000313" key="7">
    <source>
        <dbReference type="Proteomes" id="UP000448943"/>
    </source>
</evidence>
<comment type="cofactor">
    <cofactor evidence="1">
        <name>pantetheine 4'-phosphate</name>
        <dbReference type="ChEBI" id="CHEBI:47942"/>
    </cofactor>
</comment>
<dbReference type="GO" id="GO:0043041">
    <property type="term" value="P:amino acid activation for nonribosomal peptide biosynthetic process"/>
    <property type="evidence" value="ECO:0007669"/>
    <property type="project" value="TreeGrafter"/>
</dbReference>
<reference evidence="6 7" key="1">
    <citation type="submission" date="2019-01" db="EMBL/GenBank/DDBJ databases">
        <title>Chengkuizengella sp. nov., isolated from deep-sea sediment of East Pacific Ocean.</title>
        <authorList>
            <person name="Yang J."/>
            <person name="Lai Q."/>
            <person name="Shao Z."/>
        </authorList>
    </citation>
    <scope>NUCLEOTIDE SEQUENCE [LARGE SCALE GENOMIC DNA]</scope>
    <source>
        <strain evidence="6 7">YPA3-1-1</strain>
    </source>
</reference>
<organism evidence="6 7">
    <name type="scientific">Chengkuizengella marina</name>
    <dbReference type="NCBI Taxonomy" id="2507566"/>
    <lineage>
        <taxon>Bacteria</taxon>
        <taxon>Bacillati</taxon>
        <taxon>Bacillota</taxon>
        <taxon>Bacilli</taxon>
        <taxon>Bacillales</taxon>
        <taxon>Paenibacillaceae</taxon>
        <taxon>Chengkuizengella</taxon>
    </lineage>
</organism>
<dbReference type="GO" id="GO:0005829">
    <property type="term" value="C:cytosol"/>
    <property type="evidence" value="ECO:0007669"/>
    <property type="project" value="TreeGrafter"/>
</dbReference>
<protein>
    <submittedName>
        <fullName evidence="6">Non-ribosomal peptide synthetase</fullName>
    </submittedName>
</protein>
<dbReference type="InterPro" id="IPR001242">
    <property type="entry name" value="Condensation_dom"/>
</dbReference>
<dbReference type="EMBL" id="SIJB01000077">
    <property type="protein sequence ID" value="NBI31258.1"/>
    <property type="molecule type" value="Genomic_DNA"/>
</dbReference>
<dbReference type="GO" id="GO:0003824">
    <property type="term" value="F:catalytic activity"/>
    <property type="evidence" value="ECO:0007669"/>
    <property type="project" value="InterPro"/>
</dbReference>
<dbReference type="Pfam" id="PF00668">
    <property type="entry name" value="Condensation"/>
    <property type="match status" value="1"/>
</dbReference>
<dbReference type="PANTHER" id="PTHR45527:SF1">
    <property type="entry name" value="FATTY ACID SYNTHASE"/>
    <property type="match status" value="1"/>
</dbReference>
<evidence type="ECO:0000256" key="2">
    <source>
        <dbReference type="ARBA" id="ARBA00022450"/>
    </source>
</evidence>
<evidence type="ECO:0000256" key="3">
    <source>
        <dbReference type="ARBA" id="ARBA00022553"/>
    </source>
</evidence>
<dbReference type="InterPro" id="IPR036736">
    <property type="entry name" value="ACP-like_sf"/>
</dbReference>
<dbReference type="PANTHER" id="PTHR45527">
    <property type="entry name" value="NONRIBOSOMAL PEPTIDE SYNTHETASE"/>
    <property type="match status" value="1"/>
</dbReference>
<dbReference type="Proteomes" id="UP000448943">
    <property type="component" value="Unassembled WGS sequence"/>
</dbReference>
<dbReference type="InterPro" id="IPR023213">
    <property type="entry name" value="CAT-like_dom_sf"/>
</dbReference>